<dbReference type="GO" id="GO:0016020">
    <property type="term" value="C:membrane"/>
    <property type="evidence" value="ECO:0007669"/>
    <property type="project" value="UniProtKB-SubCell"/>
</dbReference>
<evidence type="ECO:0000256" key="3">
    <source>
        <dbReference type="ARBA" id="ARBA00022692"/>
    </source>
</evidence>
<feature type="transmembrane region" description="Helical" evidence="6">
    <location>
        <begin position="373"/>
        <end position="391"/>
    </location>
</feature>
<evidence type="ECO:0000256" key="6">
    <source>
        <dbReference type="SAM" id="Phobius"/>
    </source>
</evidence>
<dbReference type="AlphaFoldDB" id="A0A0N5CFC3"/>
<keyword evidence="7" id="KW-1185">Reference proteome</keyword>
<reference evidence="8" key="1">
    <citation type="submission" date="2017-02" db="UniProtKB">
        <authorList>
            <consortium name="WormBaseParasite"/>
        </authorList>
    </citation>
    <scope>IDENTIFICATION</scope>
</reference>
<keyword evidence="3 6" id="KW-0812">Transmembrane</keyword>
<proteinExistence type="inferred from homology"/>
<comment type="subcellular location">
    <subcellularLocation>
        <location evidence="1">Membrane</location>
    </subcellularLocation>
</comment>
<evidence type="ECO:0000313" key="7">
    <source>
        <dbReference type="Proteomes" id="UP000046392"/>
    </source>
</evidence>
<comment type="similarity">
    <text evidence="2">Belongs to the ODR-4 family.</text>
</comment>
<dbReference type="PANTHER" id="PTHR33966">
    <property type="entry name" value="PROTEIN ODR-4 HOMOLOG"/>
    <property type="match status" value="1"/>
</dbReference>
<evidence type="ECO:0000256" key="2">
    <source>
        <dbReference type="ARBA" id="ARBA00010131"/>
    </source>
</evidence>
<dbReference type="WBParaSite" id="SPAL_0001655900.1">
    <property type="protein sequence ID" value="SPAL_0001655900.1"/>
    <property type="gene ID" value="SPAL_0001655900"/>
</dbReference>
<evidence type="ECO:0000256" key="5">
    <source>
        <dbReference type="ARBA" id="ARBA00023136"/>
    </source>
</evidence>
<dbReference type="Pfam" id="PF14778">
    <property type="entry name" value="ODR4-like"/>
    <property type="match status" value="1"/>
</dbReference>
<evidence type="ECO:0000256" key="1">
    <source>
        <dbReference type="ARBA" id="ARBA00004370"/>
    </source>
</evidence>
<sequence>MILNERIVCKIQSMDVSDDKYLIFIGLVTETKKHITVNVAIIKEPDTESNEKMDSHWISEFAYQLNLRLPGGLTVLGFGLATNTITSDKENILTKAIQRYYKKLPNYEKLFINNDFVFVIYENEKFSGKIVSGNDGMKMNDQIKFEKLSLNNVTSTITFSWDFYTSVGNTFFEKCSKGFDSLTKNLTNSDIFIKNGEIGNVDEKVHRDTSIDLLMNGWDNNENIVENETFSQHITLNVDMALQCQINHLDTFKSAISCLKLALLRSLYARIELYSLSIELVTSVREHNVQCHQMPKIITLSNKDGEYLVDYAETDDGIDEIVNEIKILIGDYAIDKNIIDSTKERFCESEEIDIITGFKNKNLPLNNKTNNNFIYLSIFILFLAILIYPILKYVL</sequence>
<evidence type="ECO:0000313" key="8">
    <source>
        <dbReference type="WBParaSite" id="SPAL_0001655900.1"/>
    </source>
</evidence>
<evidence type="ECO:0000256" key="4">
    <source>
        <dbReference type="ARBA" id="ARBA00022989"/>
    </source>
</evidence>
<organism evidence="7 8">
    <name type="scientific">Strongyloides papillosus</name>
    <name type="common">Intestinal threadworm</name>
    <dbReference type="NCBI Taxonomy" id="174720"/>
    <lineage>
        <taxon>Eukaryota</taxon>
        <taxon>Metazoa</taxon>
        <taxon>Ecdysozoa</taxon>
        <taxon>Nematoda</taxon>
        <taxon>Chromadorea</taxon>
        <taxon>Rhabditida</taxon>
        <taxon>Tylenchina</taxon>
        <taxon>Panagrolaimomorpha</taxon>
        <taxon>Strongyloidoidea</taxon>
        <taxon>Strongyloididae</taxon>
        <taxon>Strongyloides</taxon>
    </lineage>
</organism>
<dbReference type="STRING" id="174720.A0A0N5CFC3"/>
<accession>A0A0N5CFC3</accession>
<keyword evidence="5 6" id="KW-0472">Membrane</keyword>
<dbReference type="GO" id="GO:0012505">
    <property type="term" value="C:endomembrane system"/>
    <property type="evidence" value="ECO:0007669"/>
    <property type="project" value="TreeGrafter"/>
</dbReference>
<dbReference type="Proteomes" id="UP000046392">
    <property type="component" value="Unplaced"/>
</dbReference>
<keyword evidence="4 6" id="KW-1133">Transmembrane helix</keyword>
<protein>
    <submittedName>
        <fullName evidence="8">JAB_MPN domain-containing protein</fullName>
    </submittedName>
</protein>
<dbReference type="PANTHER" id="PTHR33966:SF1">
    <property type="entry name" value="PROTEIN ODR-4 HOMOLOG"/>
    <property type="match status" value="1"/>
</dbReference>
<name>A0A0N5CFC3_STREA</name>
<dbReference type="GO" id="GO:0008104">
    <property type="term" value="P:intracellular protein localization"/>
    <property type="evidence" value="ECO:0007669"/>
    <property type="project" value="TreeGrafter"/>
</dbReference>
<dbReference type="InterPro" id="IPR029454">
    <property type="entry name" value="ODR-4-like"/>
</dbReference>